<dbReference type="RefSeq" id="WP_101074407.1">
    <property type="nucleotide sequence ID" value="NZ_PISP01000006.1"/>
</dbReference>
<dbReference type="AlphaFoldDB" id="A0A2N0VET9"/>
<evidence type="ECO:0000313" key="1">
    <source>
        <dbReference type="EMBL" id="PKD42712.1"/>
    </source>
</evidence>
<dbReference type="PANTHER" id="PTHR33221">
    <property type="entry name" value="WINGED HELIX-TURN-HELIX TRANSCRIPTIONAL REGULATOR, RRF2 FAMILY"/>
    <property type="match status" value="1"/>
</dbReference>
<dbReference type="OrthoDB" id="9808360at2"/>
<dbReference type="EMBL" id="PISP01000006">
    <property type="protein sequence ID" value="PKD42712.1"/>
    <property type="molecule type" value="Genomic_DNA"/>
</dbReference>
<dbReference type="Pfam" id="PF02082">
    <property type="entry name" value="Rrf2"/>
    <property type="match status" value="1"/>
</dbReference>
<sequence>MLLSKSCIYGLRASLYLASRSSEDYIPIRKMSDDLEISFHFLTKILQQLTANNLLESFKGPNGGVRLKRSGEEITFMDIVIAIDGPALFTECALGLPGCGVEKPCPFHEQWAETRDKIKQMMESTSISDLAIKGMEENLRLTAKGGFEKFFDLE</sequence>
<reference evidence="1 2" key="1">
    <citation type="submission" date="2017-11" db="EMBL/GenBank/DDBJ databases">
        <title>Rhodohalobacter 15182 sp. nov., isolated from a salt lake.</title>
        <authorList>
            <person name="Han S."/>
        </authorList>
    </citation>
    <scope>NUCLEOTIDE SEQUENCE [LARGE SCALE GENOMIC DNA]</scope>
    <source>
        <strain evidence="1 2">15182</strain>
    </source>
</reference>
<protein>
    <submittedName>
        <fullName evidence="1">Transcriptional regulator</fullName>
    </submittedName>
</protein>
<dbReference type="PANTHER" id="PTHR33221:SF15">
    <property type="entry name" value="HTH-TYPE TRANSCRIPTIONAL REGULATOR YWGB-RELATED"/>
    <property type="match status" value="1"/>
</dbReference>
<proteinExistence type="predicted"/>
<dbReference type="NCBIfam" id="TIGR00738">
    <property type="entry name" value="rrf2_super"/>
    <property type="match status" value="1"/>
</dbReference>
<name>A0A2N0VET9_9BACT</name>
<organism evidence="1 2">
    <name type="scientific">Rhodohalobacter barkolensis</name>
    <dbReference type="NCBI Taxonomy" id="2053187"/>
    <lineage>
        <taxon>Bacteria</taxon>
        <taxon>Pseudomonadati</taxon>
        <taxon>Balneolota</taxon>
        <taxon>Balneolia</taxon>
        <taxon>Balneolales</taxon>
        <taxon>Balneolaceae</taxon>
        <taxon>Rhodohalobacter</taxon>
    </lineage>
</organism>
<dbReference type="PROSITE" id="PS51197">
    <property type="entry name" value="HTH_RRF2_2"/>
    <property type="match status" value="1"/>
</dbReference>
<dbReference type="SUPFAM" id="SSF46785">
    <property type="entry name" value="Winged helix' DNA-binding domain"/>
    <property type="match status" value="1"/>
</dbReference>
<dbReference type="InterPro" id="IPR036388">
    <property type="entry name" value="WH-like_DNA-bd_sf"/>
</dbReference>
<dbReference type="Proteomes" id="UP000233398">
    <property type="component" value="Unassembled WGS sequence"/>
</dbReference>
<keyword evidence="2" id="KW-1185">Reference proteome</keyword>
<gene>
    <name evidence="1" type="ORF">CWD77_15035</name>
</gene>
<dbReference type="GO" id="GO:0003700">
    <property type="term" value="F:DNA-binding transcription factor activity"/>
    <property type="evidence" value="ECO:0007669"/>
    <property type="project" value="TreeGrafter"/>
</dbReference>
<dbReference type="Gene3D" id="1.10.10.10">
    <property type="entry name" value="Winged helix-like DNA-binding domain superfamily/Winged helix DNA-binding domain"/>
    <property type="match status" value="1"/>
</dbReference>
<comment type="caution">
    <text evidence="1">The sequence shown here is derived from an EMBL/GenBank/DDBJ whole genome shotgun (WGS) entry which is preliminary data.</text>
</comment>
<evidence type="ECO:0000313" key="2">
    <source>
        <dbReference type="Proteomes" id="UP000233398"/>
    </source>
</evidence>
<dbReference type="InterPro" id="IPR036390">
    <property type="entry name" value="WH_DNA-bd_sf"/>
</dbReference>
<dbReference type="GO" id="GO:0005829">
    <property type="term" value="C:cytosol"/>
    <property type="evidence" value="ECO:0007669"/>
    <property type="project" value="TreeGrafter"/>
</dbReference>
<dbReference type="InterPro" id="IPR000944">
    <property type="entry name" value="Tscrpt_reg_Rrf2"/>
</dbReference>
<accession>A0A2N0VET9</accession>